<name>D6MM28_9REOV</name>
<dbReference type="GeneID" id="9295414"/>
<dbReference type="GO" id="GO:0003968">
    <property type="term" value="F:RNA-directed RNA polymerase activity"/>
    <property type="evidence" value="ECO:0007669"/>
    <property type="project" value="InterPro"/>
</dbReference>
<organism evidence="2 3">
    <name type="scientific">Broome reovirus</name>
    <dbReference type="NCBI Taxonomy" id="667093"/>
    <lineage>
        <taxon>Viruses</taxon>
        <taxon>Riboviria</taxon>
        <taxon>Orthornavirae</taxon>
        <taxon>Duplornaviricota</taxon>
        <taxon>Resentoviricetes</taxon>
        <taxon>Reovirales</taxon>
        <taxon>Spinareoviridae</taxon>
        <taxon>Orthoreovirus</taxon>
        <taxon>Orthoreovirus broomense</taxon>
        <taxon>Broome orthoreovirus</taxon>
    </lineage>
</organism>
<proteinExistence type="predicted"/>
<accession>D6MM28</accession>
<dbReference type="Proteomes" id="UP000201481">
    <property type="component" value="Genome"/>
</dbReference>
<evidence type="ECO:0000313" key="3">
    <source>
        <dbReference type="Proteomes" id="UP000201481"/>
    </source>
</evidence>
<dbReference type="InterPro" id="IPR002507">
    <property type="entry name" value="Reovirus_polyG_pol"/>
</dbReference>
<dbReference type="OrthoDB" id="9913at10239"/>
<dbReference type="GO" id="GO:0003727">
    <property type="term" value="F:single-stranded RNA binding"/>
    <property type="evidence" value="ECO:0007669"/>
    <property type="project" value="InterPro"/>
</dbReference>
<keyword evidence="3" id="KW-1185">Reference proteome</keyword>
<sequence>MATLRLPVARANQVNRSENVFTNLYLLKGAVSAEGQRVLKAANVYFGGLRGAMRYLNPMNATAKERILMPVNVAKLRQRNQLSLFDRALIMMHVDGQTMCCGRHGLSNLREVLSDVTNDNDEYILKILPTDVAYYHPVAVVRALALSSCGMLLSEDAMGYKDTPIFHGMADLLIFKMALPYLLSEAGGEVHVKAPDVTVEMMLTDLDLLGAMDLSYGTEVSSDQRFTSDQAHDGSRSINEFEDGRSTERQVIKLICCLLAYQLKLELDALKDMSADLKDTVHLTSFGAQLLKQASFFAPIDVELCKLMLEINDSNRAMSPATISAKWGEIRSSSDHDLTGFCVTMRGGNWVMSFLERVRLTVRPAKIA</sequence>
<dbReference type="KEGG" id="vg:9295414"/>
<dbReference type="EMBL" id="GQ258985">
    <property type="protein sequence ID" value="ACU68608.1"/>
    <property type="molecule type" value="Genomic_RNA"/>
</dbReference>
<protein>
    <submittedName>
        <fullName evidence="2">Sigma-class non-structural protein</fullName>
    </submittedName>
</protein>
<dbReference type="Pfam" id="PF01518">
    <property type="entry name" value="PolyG_pol"/>
    <property type="match status" value="1"/>
</dbReference>
<evidence type="ECO:0000256" key="1">
    <source>
        <dbReference type="ARBA" id="ARBA00022884"/>
    </source>
</evidence>
<reference evidence="2 3" key="1">
    <citation type="journal article" date="2010" name="Virology">
        <title>Broome virus, a new fusogenic Orthoreovirus species isolated from an Australian fruit bat.</title>
        <authorList>
            <person name="Thalmann C.M."/>
            <person name="Cummins D.M."/>
            <person name="Yu M."/>
            <person name="Lunt R."/>
            <person name="Pritchard L.I."/>
            <person name="Hansson E."/>
            <person name="Crameri S."/>
            <person name="Hyatt A."/>
            <person name="Wang L.F."/>
        </authorList>
    </citation>
    <scope>NUCLEOTIDE SEQUENCE [LARGE SCALE GENOMIC DNA]</scope>
</reference>
<evidence type="ECO:0000313" key="2">
    <source>
        <dbReference type="EMBL" id="ACU68608.1"/>
    </source>
</evidence>
<keyword evidence="1" id="KW-0694">RNA-binding</keyword>
<dbReference type="RefSeq" id="YP_003717779.1">
    <property type="nucleotide sequence ID" value="NC_014244.1"/>
</dbReference>